<dbReference type="EMBL" id="LUCH01004261">
    <property type="protein sequence ID" value="KAF5399199.1"/>
    <property type="molecule type" value="Genomic_DNA"/>
</dbReference>
<feature type="coiled-coil region" evidence="1">
    <location>
        <begin position="292"/>
        <end position="461"/>
    </location>
</feature>
<evidence type="ECO:0000256" key="2">
    <source>
        <dbReference type="SAM" id="MobiDB-lite"/>
    </source>
</evidence>
<protein>
    <submittedName>
        <fullName evidence="3">Uncharacterized protein</fullName>
    </submittedName>
</protein>
<keyword evidence="1" id="KW-0175">Coiled coil</keyword>
<evidence type="ECO:0000313" key="4">
    <source>
        <dbReference type="Proteomes" id="UP000748531"/>
    </source>
</evidence>
<proteinExistence type="predicted"/>
<name>A0A8J4T7E6_9TREM</name>
<evidence type="ECO:0000313" key="3">
    <source>
        <dbReference type="EMBL" id="KAF5399199.1"/>
    </source>
</evidence>
<dbReference type="Proteomes" id="UP000748531">
    <property type="component" value="Unassembled WGS sequence"/>
</dbReference>
<feature type="region of interest" description="Disordered" evidence="2">
    <location>
        <begin position="1000"/>
        <end position="1042"/>
    </location>
</feature>
<gene>
    <name evidence="3" type="ORF">PHET_07716</name>
</gene>
<sequence length="1042" mass="121423">MEDEFHSLLLKIKPLYQTLENPQEKSKVGGLIKDLNDLSGSEFQRMQRNELAKALLFKLKTNQLSKVTSKEILEVKNKITDAKSHNSSTPNPATYTDLSAFGNQSVCTARKPSHKLNVRSQIRLRPPKTKNTKWRKTMHKKHEKSGWGITHFTSGFYPLDESTVEESDITVYSDEHTDGTTSPELDVKNFKMSLNDVNVRNNTAKCESLKNGRMKRRNKSAMKRKSQHSVLKRCSEKDATLSSDGIRHVISRLQNHELQQQAQMTEAKFYDQLVEVRRENELELAKVVTRKNAELAAAQQAAEAKHQELRQAVDRLEEQLAAAVSNAEQIRRQSEEQTKELQTAMARQLEDLAQQSAERHEQLIVEHEKELQRLRAAHEQECQNLAKQIKHTSEVQSELDEKVRHCNQLESQNREMFEAKNKAIEQQELAEKELNKQAEHIQHIQTELQTAMVRLKELDEQHAQTLKDHSETVTRLRTDCANQLAHSALEYANKISQLHANIEHARSEFTDKLKEAEERHSNMLSMKEKFALEEGRKQATEENRLEICRLKNRLEDMEQSQETMRKTYQLELDKARNRCAVAEVILEQKELAFSDTTDQLQKRICLLESKYSAQLNTVDTQTTEPYQSEMLIERVSQGVATQMVRWQEQSVKKLLEKVIEEEHGRLKCAFEEKEKQLTEKHMRESAQLSADHAVQYGDLKRREELVRHRLAELEFELGEAKRHLTKECDVRRQQLTEISVAREKERQEWFHAQERKLSELEQCHQETIQQLRQEHADEIQKIVEGRLGEIEKMYKEQLKQLHMKLNDSHKRITQLDCELKATCLDKDRIRDTLTGAHQMEMAQLRENHQQATWTLKEKMARERSRARLAEAALKQREIVWTELSARFQEMQKQQQNAVLMPAEVEDHLQATIESLRVQVNLLQKRIALLTENDYKPQLDSTCLVLNHDKSRSELQAMERQDNLLHLNVQIQPNGDEPTKQDLCSSVEQYLSESKVIQNLQQETERKHKYTPNSLRPSGNLRRQSIEEVRGSLIRTTSNKNEA</sequence>
<organism evidence="3 4">
    <name type="scientific">Paragonimus heterotremus</name>
    <dbReference type="NCBI Taxonomy" id="100268"/>
    <lineage>
        <taxon>Eukaryota</taxon>
        <taxon>Metazoa</taxon>
        <taxon>Spiralia</taxon>
        <taxon>Lophotrochozoa</taxon>
        <taxon>Platyhelminthes</taxon>
        <taxon>Trematoda</taxon>
        <taxon>Digenea</taxon>
        <taxon>Plagiorchiida</taxon>
        <taxon>Troglotremata</taxon>
        <taxon>Troglotrematidae</taxon>
        <taxon>Paragonimus</taxon>
    </lineage>
</organism>
<comment type="caution">
    <text evidence="3">The sequence shown here is derived from an EMBL/GenBank/DDBJ whole genome shotgun (WGS) entry which is preliminary data.</text>
</comment>
<reference evidence="3" key="1">
    <citation type="submission" date="2019-05" db="EMBL/GenBank/DDBJ databases">
        <title>Annotation for the trematode Paragonimus heterotremus.</title>
        <authorList>
            <person name="Choi Y.-J."/>
        </authorList>
    </citation>
    <scope>NUCLEOTIDE SEQUENCE</scope>
    <source>
        <strain evidence="3">LC</strain>
    </source>
</reference>
<feature type="compositionally biased region" description="Polar residues" evidence="2">
    <location>
        <begin position="1010"/>
        <end position="1022"/>
    </location>
</feature>
<feature type="coiled-coil region" evidence="1">
    <location>
        <begin position="905"/>
        <end position="932"/>
    </location>
</feature>
<evidence type="ECO:0000256" key="1">
    <source>
        <dbReference type="SAM" id="Coils"/>
    </source>
</evidence>
<keyword evidence="4" id="KW-1185">Reference proteome</keyword>
<feature type="compositionally biased region" description="Polar residues" evidence="2">
    <location>
        <begin position="1033"/>
        <end position="1042"/>
    </location>
</feature>
<accession>A0A8J4T7E6</accession>
<dbReference type="AlphaFoldDB" id="A0A8J4T7E6"/>
<dbReference type="OrthoDB" id="78101at2759"/>